<dbReference type="EMBL" id="FQUQ01000002">
    <property type="protein sequence ID" value="SHF38915.1"/>
    <property type="molecule type" value="Genomic_DNA"/>
</dbReference>
<dbReference type="AlphaFoldDB" id="A0A1M5B901"/>
<organism evidence="1 2">
    <name type="scientific">Pedobacter caeni</name>
    <dbReference type="NCBI Taxonomy" id="288992"/>
    <lineage>
        <taxon>Bacteria</taxon>
        <taxon>Pseudomonadati</taxon>
        <taxon>Bacteroidota</taxon>
        <taxon>Sphingobacteriia</taxon>
        <taxon>Sphingobacteriales</taxon>
        <taxon>Sphingobacteriaceae</taxon>
        <taxon>Pedobacter</taxon>
    </lineage>
</organism>
<dbReference type="OrthoDB" id="768359at2"/>
<evidence type="ECO:0000313" key="2">
    <source>
        <dbReference type="Proteomes" id="UP000184287"/>
    </source>
</evidence>
<proteinExistence type="predicted"/>
<reference evidence="2" key="1">
    <citation type="submission" date="2016-11" db="EMBL/GenBank/DDBJ databases">
        <authorList>
            <person name="Varghese N."/>
            <person name="Submissions S."/>
        </authorList>
    </citation>
    <scope>NUCLEOTIDE SEQUENCE [LARGE SCALE GENOMIC DNA]</scope>
    <source>
        <strain evidence="2">DSM 16990</strain>
    </source>
</reference>
<name>A0A1M5B901_9SPHI</name>
<dbReference type="Proteomes" id="UP000184287">
    <property type="component" value="Unassembled WGS sequence"/>
</dbReference>
<evidence type="ECO:0000313" key="1">
    <source>
        <dbReference type="EMBL" id="SHF38915.1"/>
    </source>
</evidence>
<gene>
    <name evidence="1" type="ORF">SAMN04488522_1021080</name>
</gene>
<accession>A0A1M5B901</accession>
<sequence>MALDFHRLDNSDYLFGLDSSKYTMLEELLETFQHWTGLAIDPYADQRLSLDHQKVLIRIIDDYVAKTDLNRDKLKTTVILEFRGLLSYTSNNNWDIELLGD</sequence>
<dbReference type="STRING" id="288992.SAMN04488522_1021080"/>
<dbReference type="RefSeq" id="WP_073231346.1">
    <property type="nucleotide sequence ID" value="NZ_FQUQ01000002.1"/>
</dbReference>
<keyword evidence="2" id="KW-1185">Reference proteome</keyword>
<protein>
    <submittedName>
        <fullName evidence="1">Uncharacterized protein</fullName>
    </submittedName>
</protein>